<gene>
    <name evidence="2" type="ORF">DAEQUDRAFT_805344</name>
</gene>
<evidence type="ECO:0000313" key="2">
    <source>
        <dbReference type="EMBL" id="KZT64634.1"/>
    </source>
</evidence>
<dbReference type="OrthoDB" id="3259047at2759"/>
<evidence type="ECO:0000256" key="1">
    <source>
        <dbReference type="SAM" id="MobiDB-lite"/>
    </source>
</evidence>
<dbReference type="STRING" id="1314783.A0A165LN33"/>
<dbReference type="Proteomes" id="UP000076727">
    <property type="component" value="Unassembled WGS sequence"/>
</dbReference>
<dbReference type="Pfam" id="PF20414">
    <property type="entry name" value="DUF6698"/>
    <property type="match status" value="1"/>
</dbReference>
<organism evidence="2 3">
    <name type="scientific">Daedalea quercina L-15889</name>
    <dbReference type="NCBI Taxonomy" id="1314783"/>
    <lineage>
        <taxon>Eukaryota</taxon>
        <taxon>Fungi</taxon>
        <taxon>Dikarya</taxon>
        <taxon>Basidiomycota</taxon>
        <taxon>Agaricomycotina</taxon>
        <taxon>Agaricomycetes</taxon>
        <taxon>Polyporales</taxon>
        <taxon>Fomitopsis</taxon>
    </lineage>
</organism>
<evidence type="ECO:0000313" key="3">
    <source>
        <dbReference type="Proteomes" id="UP000076727"/>
    </source>
</evidence>
<accession>A0A165LN33</accession>
<proteinExistence type="predicted"/>
<dbReference type="InterPro" id="IPR046521">
    <property type="entry name" value="DUF6698"/>
</dbReference>
<keyword evidence="3" id="KW-1185">Reference proteome</keyword>
<dbReference type="AlphaFoldDB" id="A0A165LN33"/>
<reference evidence="2 3" key="1">
    <citation type="journal article" date="2016" name="Mol. Biol. Evol.">
        <title>Comparative Genomics of Early-Diverging Mushroom-Forming Fungi Provides Insights into the Origins of Lignocellulose Decay Capabilities.</title>
        <authorList>
            <person name="Nagy L.G."/>
            <person name="Riley R."/>
            <person name="Tritt A."/>
            <person name="Adam C."/>
            <person name="Daum C."/>
            <person name="Floudas D."/>
            <person name="Sun H."/>
            <person name="Yadav J.S."/>
            <person name="Pangilinan J."/>
            <person name="Larsson K.H."/>
            <person name="Matsuura K."/>
            <person name="Barry K."/>
            <person name="Labutti K."/>
            <person name="Kuo R."/>
            <person name="Ohm R.A."/>
            <person name="Bhattacharya S.S."/>
            <person name="Shirouzu T."/>
            <person name="Yoshinaga Y."/>
            <person name="Martin F.M."/>
            <person name="Grigoriev I.V."/>
            <person name="Hibbett D.S."/>
        </authorList>
    </citation>
    <scope>NUCLEOTIDE SEQUENCE [LARGE SCALE GENOMIC DNA]</scope>
    <source>
        <strain evidence="2 3">L-15889</strain>
    </source>
</reference>
<feature type="region of interest" description="Disordered" evidence="1">
    <location>
        <begin position="281"/>
        <end position="310"/>
    </location>
</feature>
<protein>
    <submittedName>
        <fullName evidence="2">Uncharacterized protein</fullName>
    </submittedName>
</protein>
<feature type="compositionally biased region" description="Basic and acidic residues" evidence="1">
    <location>
        <begin position="297"/>
        <end position="310"/>
    </location>
</feature>
<name>A0A165LN33_9APHY</name>
<sequence length="310" mass="35503">MFSAALDRLKRGLDELNRINPSIVTRLDSANDEDELLQILRQLSTGADRARSADAHIMKGHILDFIEEDVGKPIVPRPDPASKHDRGVHHDDTGRLLCPAIWDWDNISVRTKIRSGDRNYVITADHWPALFYAGYKCDFDDLEKGLFYSPMLVKGYKLIFHSPSGAREYALQPDQHLLPANEVQQGDGYKRPRKVNTRRTVASLMRVHEVRPRAIAYVCVQMCFALSSFPVWNDNIRAFDYIALYNNIVDYFECAPGPAAKGRVDACLKWWNDICYPNHPRIPDNSEEPENSGSIARMEEQRRAREEPRP</sequence>
<dbReference type="EMBL" id="KV429123">
    <property type="protein sequence ID" value="KZT64634.1"/>
    <property type="molecule type" value="Genomic_DNA"/>
</dbReference>